<organism evidence="2 3">
    <name type="scientific">Olpidium bornovanus</name>
    <dbReference type="NCBI Taxonomy" id="278681"/>
    <lineage>
        <taxon>Eukaryota</taxon>
        <taxon>Fungi</taxon>
        <taxon>Fungi incertae sedis</taxon>
        <taxon>Olpidiomycota</taxon>
        <taxon>Olpidiomycotina</taxon>
        <taxon>Olpidiomycetes</taxon>
        <taxon>Olpidiales</taxon>
        <taxon>Olpidiaceae</taxon>
        <taxon>Olpidium</taxon>
    </lineage>
</organism>
<name>A0A8H7ZUE8_9FUNG</name>
<gene>
    <name evidence="2" type="ORF">BJ554DRAFT_190</name>
</gene>
<accession>A0A8H7ZUE8</accession>
<dbReference type="Proteomes" id="UP000673691">
    <property type="component" value="Unassembled WGS sequence"/>
</dbReference>
<keyword evidence="3" id="KW-1185">Reference proteome</keyword>
<evidence type="ECO:0000313" key="3">
    <source>
        <dbReference type="Proteomes" id="UP000673691"/>
    </source>
</evidence>
<evidence type="ECO:0000256" key="1">
    <source>
        <dbReference type="SAM" id="MobiDB-lite"/>
    </source>
</evidence>
<dbReference type="EMBL" id="JAEFCI010006880">
    <property type="protein sequence ID" value="KAG5459409.1"/>
    <property type="molecule type" value="Genomic_DNA"/>
</dbReference>
<protein>
    <submittedName>
        <fullName evidence="2">Uncharacterized protein</fullName>
    </submittedName>
</protein>
<proteinExistence type="predicted"/>
<feature type="region of interest" description="Disordered" evidence="1">
    <location>
        <begin position="1"/>
        <end position="44"/>
    </location>
</feature>
<evidence type="ECO:0000313" key="2">
    <source>
        <dbReference type="EMBL" id="KAG5459409.1"/>
    </source>
</evidence>
<sequence>MSGNSNRPGPHRGASGKKDTCPARHNTRPATPPSHPPRSIRERL</sequence>
<dbReference type="AlphaFoldDB" id="A0A8H7ZUE8"/>
<reference evidence="2 3" key="1">
    <citation type="journal article" name="Sci. Rep.">
        <title>Genome-scale phylogenetic analyses confirm Olpidium as the closest living zoosporic fungus to the non-flagellated, terrestrial fungi.</title>
        <authorList>
            <person name="Chang Y."/>
            <person name="Rochon D."/>
            <person name="Sekimoto S."/>
            <person name="Wang Y."/>
            <person name="Chovatia M."/>
            <person name="Sandor L."/>
            <person name="Salamov A."/>
            <person name="Grigoriev I.V."/>
            <person name="Stajich J.E."/>
            <person name="Spatafora J.W."/>
        </authorList>
    </citation>
    <scope>NUCLEOTIDE SEQUENCE [LARGE SCALE GENOMIC DNA]</scope>
    <source>
        <strain evidence="2">S191</strain>
    </source>
</reference>
<comment type="caution">
    <text evidence="2">The sequence shown here is derived from an EMBL/GenBank/DDBJ whole genome shotgun (WGS) entry which is preliminary data.</text>
</comment>